<organism evidence="1 2">
    <name type="scientific">Paracerasibacillus soli</name>
    <dbReference type="NCBI Taxonomy" id="480284"/>
    <lineage>
        <taxon>Bacteria</taxon>
        <taxon>Bacillati</taxon>
        <taxon>Bacillota</taxon>
        <taxon>Bacilli</taxon>
        <taxon>Bacillales</taxon>
        <taxon>Bacillaceae</taxon>
        <taxon>Paracerasibacillus</taxon>
    </lineage>
</organism>
<comment type="caution">
    <text evidence="1">The sequence shown here is derived from an EMBL/GenBank/DDBJ whole genome shotgun (WGS) entry which is preliminary data.</text>
</comment>
<evidence type="ECO:0000313" key="2">
    <source>
        <dbReference type="Proteomes" id="UP001275315"/>
    </source>
</evidence>
<sequence length="78" mass="9266">MRCLMNLDNPTIDNMTKILDQLADHFRVANRALFDPEDYDINKYDQLKFLYDMVIRQGRLSAADTQAFLDELRLIRKN</sequence>
<name>A0ABU5CPH7_9BACI</name>
<evidence type="ECO:0000313" key="1">
    <source>
        <dbReference type="EMBL" id="MDY0408140.1"/>
    </source>
</evidence>
<protein>
    <submittedName>
        <fullName evidence="1">DUF1128 family protein</fullName>
    </submittedName>
</protein>
<dbReference type="Proteomes" id="UP001275315">
    <property type="component" value="Unassembled WGS sequence"/>
</dbReference>
<dbReference type="EMBL" id="JAWDIQ010000001">
    <property type="protein sequence ID" value="MDY0408140.1"/>
    <property type="molecule type" value="Genomic_DNA"/>
</dbReference>
<dbReference type="Pfam" id="PF06569">
    <property type="entry name" value="DUF1128"/>
    <property type="match status" value="1"/>
</dbReference>
<dbReference type="InterPro" id="IPR009507">
    <property type="entry name" value="UPF0435"/>
</dbReference>
<gene>
    <name evidence="1" type="ORF">RWD45_05470</name>
</gene>
<reference evidence="1 2" key="1">
    <citation type="submission" date="2023-10" db="EMBL/GenBank/DDBJ databases">
        <title>Virgibacillus soli CC-YMP-6 genome.</title>
        <authorList>
            <person name="Miliotis G."/>
            <person name="Sengupta P."/>
            <person name="Hameed A."/>
            <person name="Chuvochina M."/>
            <person name="Mcdonagh F."/>
            <person name="Simpson A.C."/>
            <person name="Singh N.K."/>
            <person name="Rekha P.D."/>
            <person name="Raman K."/>
            <person name="Hugenholtz P."/>
            <person name="Venkateswaran K."/>
        </authorList>
    </citation>
    <scope>NUCLEOTIDE SEQUENCE [LARGE SCALE GENOMIC DNA]</scope>
    <source>
        <strain evidence="1 2">CC-YMP-6</strain>
    </source>
</reference>
<proteinExistence type="predicted"/>
<keyword evidence="2" id="KW-1185">Reference proteome</keyword>
<dbReference type="RefSeq" id="WP_320378899.1">
    <property type="nucleotide sequence ID" value="NZ_JAWDIQ010000001.1"/>
</dbReference>
<accession>A0ABU5CPH7</accession>